<evidence type="ECO:0000313" key="2">
    <source>
        <dbReference type="Proteomes" id="UP000242287"/>
    </source>
</evidence>
<keyword evidence="2" id="KW-1185">Reference proteome</keyword>
<dbReference type="InterPro" id="IPR011333">
    <property type="entry name" value="SKP1/BTB/POZ_sf"/>
</dbReference>
<accession>A0A2A9NFN4</accession>
<dbReference type="STRING" id="703135.A0A2A9NFN4"/>
<proteinExistence type="predicted"/>
<reference evidence="1 2" key="1">
    <citation type="submission" date="2014-02" db="EMBL/GenBank/DDBJ databases">
        <title>Transposable element dynamics among asymbiotic and ectomycorrhizal Amanita fungi.</title>
        <authorList>
            <consortium name="DOE Joint Genome Institute"/>
            <person name="Hess J."/>
            <person name="Skrede I."/>
            <person name="Wolfe B."/>
            <person name="LaButti K."/>
            <person name="Ohm R.A."/>
            <person name="Grigoriev I.V."/>
            <person name="Pringle A."/>
        </authorList>
    </citation>
    <scope>NUCLEOTIDE SEQUENCE [LARGE SCALE GENOMIC DNA]</scope>
    <source>
        <strain evidence="1 2">SKay4041</strain>
    </source>
</reference>
<name>A0A2A9NFN4_9AGAR</name>
<dbReference type="Proteomes" id="UP000242287">
    <property type="component" value="Unassembled WGS sequence"/>
</dbReference>
<evidence type="ECO:0000313" key="1">
    <source>
        <dbReference type="EMBL" id="PFH46576.1"/>
    </source>
</evidence>
<sequence>MTNNGLCPCATQSSTRRRSLSRHPKYYINGADLHLIVGNYLFRVHSSFFDRDATRFFPASKCPHEHQKGDSDATAIIINDVDSTRFEKFLWVFYNPTYSLHDARVEDWSDILMLAHTWGFVEVKQVALRELHKLNMYPVERIALYHTCDVGPKYLIPLYEYLCIRPMFPSQEEAERMGLLAVIKLLAVREKVRTLEHFPTPTSPDPTSYGPHFVREDVIEIVAKEFEFPVPSLEDMPSLPPSGTLLKVAPLKQTASVVLPEIQTEWVLVEDPSSIAVDEQLHTKNVVLIGGLESLEFEPEPMDGSSYSGEQEGFARSSCVGPAAVGEKALFGLRAGNRWKPKRGGFAKALSKVRKIGQGRRMLGCMAGDIYMS</sequence>
<gene>
    <name evidence="1" type="ORF">AMATHDRAFT_69540</name>
</gene>
<dbReference type="OrthoDB" id="9997739at2759"/>
<dbReference type="Gene3D" id="3.30.710.10">
    <property type="entry name" value="Potassium Channel Kv1.1, Chain A"/>
    <property type="match status" value="1"/>
</dbReference>
<dbReference type="AlphaFoldDB" id="A0A2A9NFN4"/>
<dbReference type="SUPFAM" id="SSF54695">
    <property type="entry name" value="POZ domain"/>
    <property type="match status" value="1"/>
</dbReference>
<organism evidence="1 2">
    <name type="scientific">Amanita thiersii Skay4041</name>
    <dbReference type="NCBI Taxonomy" id="703135"/>
    <lineage>
        <taxon>Eukaryota</taxon>
        <taxon>Fungi</taxon>
        <taxon>Dikarya</taxon>
        <taxon>Basidiomycota</taxon>
        <taxon>Agaricomycotina</taxon>
        <taxon>Agaricomycetes</taxon>
        <taxon>Agaricomycetidae</taxon>
        <taxon>Agaricales</taxon>
        <taxon>Pluteineae</taxon>
        <taxon>Amanitaceae</taxon>
        <taxon>Amanita</taxon>
    </lineage>
</organism>
<dbReference type="EMBL" id="KZ302178">
    <property type="protein sequence ID" value="PFH46576.1"/>
    <property type="molecule type" value="Genomic_DNA"/>
</dbReference>
<evidence type="ECO:0008006" key="3">
    <source>
        <dbReference type="Google" id="ProtNLM"/>
    </source>
</evidence>
<protein>
    <recommendedName>
        <fullName evidence="3">BTB domain-containing protein</fullName>
    </recommendedName>
</protein>